<dbReference type="PATRIC" id="fig|1349767.4.peg.4726"/>
<protein>
    <submittedName>
        <fullName evidence="1">Uncharacterized protein</fullName>
    </submittedName>
</protein>
<accession>W0V490</accession>
<organism evidence="1 2">
    <name type="scientific">Janthinobacterium agaricidamnosum NBRC 102515 = DSM 9628</name>
    <dbReference type="NCBI Taxonomy" id="1349767"/>
    <lineage>
        <taxon>Bacteria</taxon>
        <taxon>Pseudomonadati</taxon>
        <taxon>Pseudomonadota</taxon>
        <taxon>Betaproteobacteria</taxon>
        <taxon>Burkholderiales</taxon>
        <taxon>Oxalobacteraceae</taxon>
        <taxon>Janthinobacterium</taxon>
    </lineage>
</organism>
<keyword evidence="2" id="KW-1185">Reference proteome</keyword>
<name>W0V490_9BURK</name>
<gene>
    <name evidence="1" type="ORF">GJA_3018</name>
</gene>
<reference evidence="1 2" key="1">
    <citation type="journal article" date="2015" name="Genome Announc.">
        <title>Genome Sequence of Mushroom Soft-Rot Pathogen Janthinobacterium agaricidamnosum.</title>
        <authorList>
            <person name="Graupner K."/>
            <person name="Lackner G."/>
            <person name="Hertweck C."/>
        </authorList>
    </citation>
    <scope>NUCLEOTIDE SEQUENCE [LARGE SCALE GENOMIC DNA]</scope>
    <source>
        <strain evidence="2">NBRC 102515 / DSM 9628</strain>
    </source>
</reference>
<evidence type="ECO:0000313" key="1">
    <source>
        <dbReference type="EMBL" id="CDG83644.1"/>
    </source>
</evidence>
<dbReference type="EMBL" id="HG322949">
    <property type="protein sequence ID" value="CDG83644.1"/>
    <property type="molecule type" value="Genomic_DNA"/>
</dbReference>
<sequence>MRHAATLGFVPLWHGLRLVAADASSLRFGHRSSHVPCAT</sequence>
<dbReference type="HOGENOM" id="CLU_3311073_0_0_4"/>
<evidence type="ECO:0000313" key="2">
    <source>
        <dbReference type="Proteomes" id="UP000027604"/>
    </source>
</evidence>
<dbReference type="AlphaFoldDB" id="W0V490"/>
<dbReference type="KEGG" id="jag:GJA_3018"/>
<dbReference type="Proteomes" id="UP000027604">
    <property type="component" value="Chromosome I"/>
</dbReference>
<proteinExistence type="predicted"/>